<feature type="compositionally biased region" description="Basic and acidic residues" evidence="1">
    <location>
        <begin position="21"/>
        <end position="31"/>
    </location>
</feature>
<comment type="caution">
    <text evidence="2">The sequence shown here is derived from an EMBL/GenBank/DDBJ whole genome shotgun (WGS) entry which is preliminary data.</text>
</comment>
<feature type="compositionally biased region" description="Basic and acidic residues" evidence="1">
    <location>
        <begin position="294"/>
        <end position="309"/>
    </location>
</feature>
<proteinExistence type="predicted"/>
<feature type="compositionally biased region" description="Low complexity" evidence="1">
    <location>
        <begin position="48"/>
        <end position="57"/>
    </location>
</feature>
<feature type="region of interest" description="Disordered" evidence="1">
    <location>
        <begin position="1"/>
        <end position="64"/>
    </location>
</feature>
<dbReference type="Proteomes" id="UP000308724">
    <property type="component" value="Unassembled WGS sequence"/>
</dbReference>
<sequence length="317" mass="35656">MQEAAYQANEYSRSPSPHNAEYGRRSPDRPEGSVTSEAFGYQFRKSSDSSTSRSSELGSEDNVRRSTEEMFDMYPGMLAYLISDSLRDMFGELRGRRAKKRNTVNMETLITMGVLQEGFKQWHELLSKAGTAKLPGITQDKPDPFKIGMTLTLIQLCAHLEQAEFHLYGPNHSSNWEHAHNALDYCHRLGAETKDTWYSEDESEEESSGLRTRSTDKLQPLAESLAYHGFPVASDEHSFDASVIDILRCRSSLDSLVSGLDLRIYMSSLGPDVSSPASVHVEPVHTAWARRHTKESGETARKGKSKDHALPSFKIRY</sequence>
<accession>A0A4V4LDZ3</accession>
<feature type="region of interest" description="Disordered" evidence="1">
    <location>
        <begin position="290"/>
        <end position="317"/>
    </location>
</feature>
<protein>
    <submittedName>
        <fullName evidence="2">Uncharacterized protein</fullName>
    </submittedName>
</protein>
<name>A0A4V4LDZ3_AURPU</name>
<dbReference type="AlphaFoldDB" id="A0A4V4LDZ3"/>
<evidence type="ECO:0000256" key="1">
    <source>
        <dbReference type="SAM" id="MobiDB-lite"/>
    </source>
</evidence>
<evidence type="ECO:0000313" key="3">
    <source>
        <dbReference type="Proteomes" id="UP000308724"/>
    </source>
</evidence>
<gene>
    <name evidence="2" type="ORF">D6C78_07170</name>
</gene>
<reference evidence="2 3" key="1">
    <citation type="submission" date="2018-10" db="EMBL/GenBank/DDBJ databases">
        <title>Fifty Aureobasidium pullulans genomes reveal a recombining polyextremotolerant generalist.</title>
        <authorList>
            <person name="Gostincar C."/>
            <person name="Turk M."/>
            <person name="Zajc J."/>
            <person name="Gunde-Cimerman N."/>
        </authorList>
    </citation>
    <scope>NUCLEOTIDE SEQUENCE [LARGE SCALE GENOMIC DNA]</scope>
    <source>
        <strain evidence="2 3">EXF-1645</strain>
    </source>
</reference>
<evidence type="ECO:0000313" key="2">
    <source>
        <dbReference type="EMBL" id="TIA33987.1"/>
    </source>
</evidence>
<dbReference type="EMBL" id="QZBZ01000174">
    <property type="protein sequence ID" value="TIA33987.1"/>
    <property type="molecule type" value="Genomic_DNA"/>
</dbReference>
<organism evidence="2 3">
    <name type="scientific">Aureobasidium pullulans</name>
    <name type="common">Black yeast</name>
    <name type="synonym">Pullularia pullulans</name>
    <dbReference type="NCBI Taxonomy" id="5580"/>
    <lineage>
        <taxon>Eukaryota</taxon>
        <taxon>Fungi</taxon>
        <taxon>Dikarya</taxon>
        <taxon>Ascomycota</taxon>
        <taxon>Pezizomycotina</taxon>
        <taxon>Dothideomycetes</taxon>
        <taxon>Dothideomycetidae</taxon>
        <taxon>Dothideales</taxon>
        <taxon>Saccotheciaceae</taxon>
        <taxon>Aureobasidium</taxon>
    </lineage>
</organism>